<dbReference type="CDD" id="cd22933">
    <property type="entry name" value="HFD_HFI1"/>
    <property type="match status" value="1"/>
</dbReference>
<dbReference type="GO" id="GO:0000124">
    <property type="term" value="C:SAGA complex"/>
    <property type="evidence" value="ECO:0007669"/>
    <property type="project" value="UniProtKB-ARBA"/>
</dbReference>
<reference evidence="6 7" key="1">
    <citation type="submission" date="2015-11" db="EMBL/GenBank/DDBJ databases">
        <title>The genome of Debaryomyces fabryi.</title>
        <authorList>
            <person name="Tafer H."/>
            <person name="Lopandic K."/>
        </authorList>
    </citation>
    <scope>NUCLEOTIDE SEQUENCE [LARGE SCALE GENOMIC DNA]</scope>
    <source>
        <strain evidence="6 7">CBS 789</strain>
    </source>
</reference>
<comment type="subcellular location">
    <subcellularLocation>
        <location evidence="1">Nucleus</location>
    </subcellularLocation>
</comment>
<evidence type="ECO:0008006" key="8">
    <source>
        <dbReference type="Google" id="ProtNLM"/>
    </source>
</evidence>
<dbReference type="InterPro" id="IPR024738">
    <property type="entry name" value="Hfi1/Tada1"/>
</dbReference>
<dbReference type="EMBL" id="LMYN01000030">
    <property type="protein sequence ID" value="KSA02282.1"/>
    <property type="molecule type" value="Genomic_DNA"/>
</dbReference>
<dbReference type="GO" id="GO:0003713">
    <property type="term" value="F:transcription coactivator activity"/>
    <property type="evidence" value="ECO:0007669"/>
    <property type="project" value="TreeGrafter"/>
</dbReference>
<dbReference type="GeneID" id="26838941"/>
<evidence type="ECO:0000256" key="4">
    <source>
        <dbReference type="ARBA" id="ARBA00023242"/>
    </source>
</evidence>
<keyword evidence="2" id="KW-0805">Transcription regulation</keyword>
<dbReference type="OrthoDB" id="10264870at2759"/>
<protein>
    <recommendedName>
        <fullName evidence="8">Transcriptional coactivator HFI1/ADA1</fullName>
    </recommendedName>
</protein>
<comment type="caution">
    <text evidence="6">The sequence shown here is derived from an EMBL/GenBank/DDBJ whole genome shotgun (WGS) entry which is preliminary data.</text>
</comment>
<organism evidence="6 7">
    <name type="scientific">Debaryomyces fabryi</name>
    <dbReference type="NCBI Taxonomy" id="58627"/>
    <lineage>
        <taxon>Eukaryota</taxon>
        <taxon>Fungi</taxon>
        <taxon>Dikarya</taxon>
        <taxon>Ascomycota</taxon>
        <taxon>Saccharomycotina</taxon>
        <taxon>Pichiomycetes</taxon>
        <taxon>Debaryomycetaceae</taxon>
        <taxon>Debaryomyces</taxon>
    </lineage>
</organism>
<dbReference type="PANTHER" id="PTHR21277:SF5">
    <property type="entry name" value="TRANSCRIPTIONAL ADAPTER 1"/>
    <property type="match status" value="1"/>
</dbReference>
<keyword evidence="7" id="KW-1185">Reference proteome</keyword>
<dbReference type="Proteomes" id="UP000054251">
    <property type="component" value="Unassembled WGS sequence"/>
</dbReference>
<feature type="compositionally biased region" description="Polar residues" evidence="5">
    <location>
        <begin position="402"/>
        <end position="431"/>
    </location>
</feature>
<sequence>MSTTSTPAEALAPKSSKRIELETLIREFQTKLGSDWDKYHESLSLFLVGKLSRPELIQNITPILKSGLRKYHNKLLLLNFSNSLKDGPLDFQSEFASFWNKKANKTKNIRSSQYEKFKQNIMGLPVKERRRIKNITRESGKKGKLNASITLTRHALLPKIPMIQDTAQQQLQVNNLVQWQQDVVNGINTPIATENYEIPDYDNLSRRILMTMREYGLTGGLSTEVLEMVLLGLDAHLKNIIESAIDVARYRENKYTKNDFISTTLNSIQPSDANDNSKKRKANHEVENEKKRKVTLNINDLYDTFEMFPHLIEPCGPKLRLSNVMLQNDDMISTDYNYELPPKLEPVVEPIANGILKKETPVSKSNGTLHIETKELEVKSEDKPLHAIKPDANIEKDEKSSTKQTEGSPQSKEVASNSQHSTVQAQKSTQKPPIPDAHVGTTDELKWMLHDLISTM</sequence>
<evidence type="ECO:0000256" key="5">
    <source>
        <dbReference type="SAM" id="MobiDB-lite"/>
    </source>
</evidence>
<feature type="region of interest" description="Disordered" evidence="5">
    <location>
        <begin position="377"/>
        <end position="440"/>
    </location>
</feature>
<accession>A0A0V1Q1R4</accession>
<dbReference type="GO" id="GO:0005634">
    <property type="term" value="C:nucleus"/>
    <property type="evidence" value="ECO:0007669"/>
    <property type="project" value="UniProtKB-SubCell"/>
</dbReference>
<dbReference type="AlphaFoldDB" id="A0A0V1Q1R4"/>
<keyword evidence="4" id="KW-0539">Nucleus</keyword>
<evidence type="ECO:0000256" key="3">
    <source>
        <dbReference type="ARBA" id="ARBA00023163"/>
    </source>
</evidence>
<gene>
    <name evidence="6" type="ORF">AC631_01932</name>
</gene>
<feature type="compositionally biased region" description="Basic and acidic residues" evidence="5">
    <location>
        <begin position="377"/>
        <end position="401"/>
    </location>
</feature>
<dbReference type="GO" id="GO:0006357">
    <property type="term" value="P:regulation of transcription by RNA polymerase II"/>
    <property type="evidence" value="ECO:0007669"/>
    <property type="project" value="TreeGrafter"/>
</dbReference>
<dbReference type="Pfam" id="PF12767">
    <property type="entry name" value="SAGA-Tad1"/>
    <property type="match status" value="1"/>
</dbReference>
<name>A0A0V1Q1R4_9ASCO</name>
<evidence type="ECO:0000313" key="7">
    <source>
        <dbReference type="Proteomes" id="UP000054251"/>
    </source>
</evidence>
<feature type="region of interest" description="Disordered" evidence="5">
    <location>
        <begin position="266"/>
        <end position="288"/>
    </location>
</feature>
<dbReference type="PANTHER" id="PTHR21277">
    <property type="entry name" value="TRANSCRIPTIONAL ADAPTER 1"/>
    <property type="match status" value="1"/>
</dbReference>
<evidence type="ECO:0000256" key="1">
    <source>
        <dbReference type="ARBA" id="ARBA00004123"/>
    </source>
</evidence>
<evidence type="ECO:0000256" key="2">
    <source>
        <dbReference type="ARBA" id="ARBA00023015"/>
    </source>
</evidence>
<proteinExistence type="predicted"/>
<keyword evidence="3" id="KW-0804">Transcription</keyword>
<dbReference type="RefSeq" id="XP_015468384.1">
    <property type="nucleotide sequence ID" value="XM_015610762.1"/>
</dbReference>
<evidence type="ECO:0000313" key="6">
    <source>
        <dbReference type="EMBL" id="KSA02282.1"/>
    </source>
</evidence>